<organism evidence="7 8">
    <name type="scientific">Caerostris extrusa</name>
    <name type="common">Bark spider</name>
    <name type="synonym">Caerostris bankana</name>
    <dbReference type="NCBI Taxonomy" id="172846"/>
    <lineage>
        <taxon>Eukaryota</taxon>
        <taxon>Metazoa</taxon>
        <taxon>Ecdysozoa</taxon>
        <taxon>Arthropoda</taxon>
        <taxon>Chelicerata</taxon>
        <taxon>Arachnida</taxon>
        <taxon>Araneae</taxon>
        <taxon>Araneomorphae</taxon>
        <taxon>Entelegynae</taxon>
        <taxon>Araneoidea</taxon>
        <taxon>Araneidae</taxon>
        <taxon>Caerostris</taxon>
    </lineage>
</organism>
<dbReference type="SUPFAM" id="SSF81296">
    <property type="entry name" value="E set domains"/>
    <property type="match status" value="1"/>
</dbReference>
<dbReference type="Pfam" id="PF07677">
    <property type="entry name" value="A2M_recep"/>
    <property type="match status" value="1"/>
</dbReference>
<keyword evidence="8" id="KW-1185">Reference proteome</keyword>
<dbReference type="AlphaFoldDB" id="A0AAV4M8P0"/>
<gene>
    <name evidence="7" type="primary">A2M</name>
    <name evidence="7" type="ORF">CEXT_718221</name>
</gene>
<dbReference type="Gene3D" id="2.60.40.690">
    <property type="entry name" value="Alpha-macroglobulin, receptor-binding domain"/>
    <property type="match status" value="1"/>
</dbReference>
<accession>A0AAV4M8P0</accession>
<comment type="similarity">
    <text evidence="1">Belongs to the protease inhibitor I39 (alpha-2-macroglobulin) family.</text>
</comment>
<dbReference type="GO" id="GO:0004867">
    <property type="term" value="F:serine-type endopeptidase inhibitor activity"/>
    <property type="evidence" value="ECO:0007669"/>
    <property type="project" value="UniProtKB-KW"/>
</dbReference>
<name>A0AAV4M8P0_CAEEX</name>
<comment type="caution">
    <text evidence="7">The sequence shown here is derived from an EMBL/GenBank/DDBJ whole genome shotgun (WGS) entry which is preliminary data.</text>
</comment>
<dbReference type="InterPro" id="IPR008930">
    <property type="entry name" value="Terpenoid_cyclase/PrenylTrfase"/>
</dbReference>
<protein>
    <submittedName>
        <fullName evidence="7">Alpha-2-macroglobulin</fullName>
    </submittedName>
</protein>
<evidence type="ECO:0000256" key="3">
    <source>
        <dbReference type="ARBA" id="ARBA00022900"/>
    </source>
</evidence>
<keyword evidence="3" id="KW-0722">Serine protease inhibitor</keyword>
<dbReference type="InterPro" id="IPR014756">
    <property type="entry name" value="Ig_E-set"/>
</dbReference>
<evidence type="ECO:0000256" key="1">
    <source>
        <dbReference type="ARBA" id="ARBA00010952"/>
    </source>
</evidence>
<dbReference type="EMBL" id="BPLR01019498">
    <property type="protein sequence ID" value="GIX68507.1"/>
    <property type="molecule type" value="Genomic_DNA"/>
</dbReference>
<dbReference type="InterPro" id="IPR011626">
    <property type="entry name" value="Alpha-macroglobulin_TED"/>
</dbReference>
<dbReference type="SUPFAM" id="SSF49410">
    <property type="entry name" value="Alpha-macroglobulin receptor domain"/>
    <property type="match status" value="1"/>
</dbReference>
<dbReference type="Proteomes" id="UP001054945">
    <property type="component" value="Unassembled WGS sequence"/>
</dbReference>
<dbReference type="Pfam" id="PF07678">
    <property type="entry name" value="TED_complement"/>
    <property type="match status" value="1"/>
</dbReference>
<dbReference type="InterPro" id="IPR001599">
    <property type="entry name" value="Macroglobln_a2"/>
</dbReference>
<dbReference type="Pfam" id="PF00207">
    <property type="entry name" value="A2M"/>
    <property type="match status" value="1"/>
</dbReference>
<feature type="non-terminal residue" evidence="7">
    <location>
        <position position="1"/>
    </location>
</feature>
<proteinExistence type="inferred from homology"/>
<evidence type="ECO:0000313" key="7">
    <source>
        <dbReference type="EMBL" id="GIX68507.1"/>
    </source>
</evidence>
<feature type="domain" description="Alpha-macroglobulin receptor-binding" evidence="6">
    <location>
        <begin position="631"/>
        <end position="720"/>
    </location>
</feature>
<evidence type="ECO:0000259" key="6">
    <source>
        <dbReference type="SMART" id="SM01361"/>
    </source>
</evidence>
<dbReference type="InterPro" id="IPR019742">
    <property type="entry name" value="MacrogloblnA2_CS"/>
</dbReference>
<keyword evidence="2" id="KW-0646">Protease inhibitor</keyword>
<dbReference type="SUPFAM" id="SSF48239">
    <property type="entry name" value="Terpenoid cyclases/Protein prenyltransferases"/>
    <property type="match status" value="1"/>
</dbReference>
<dbReference type="PANTHER" id="PTHR11412">
    <property type="entry name" value="MACROGLOBULIN / COMPLEMENT"/>
    <property type="match status" value="1"/>
</dbReference>
<dbReference type="SMART" id="SM01419">
    <property type="entry name" value="Thiol-ester_cl"/>
    <property type="match status" value="1"/>
</dbReference>
<dbReference type="InterPro" id="IPR050473">
    <property type="entry name" value="A2M/Complement_sys"/>
</dbReference>
<feature type="domain" description="Alpha-2-macroglobulin" evidence="5">
    <location>
        <begin position="31"/>
        <end position="121"/>
    </location>
</feature>
<evidence type="ECO:0000256" key="4">
    <source>
        <dbReference type="ARBA" id="ARBA00023157"/>
    </source>
</evidence>
<dbReference type="PROSITE" id="PS00477">
    <property type="entry name" value="ALPHA_2_MACROGLOBULIN"/>
    <property type="match status" value="1"/>
</dbReference>
<dbReference type="Gene3D" id="1.50.10.20">
    <property type="match status" value="1"/>
</dbReference>
<dbReference type="Gene3D" id="2.60.120.1540">
    <property type="match status" value="1"/>
</dbReference>
<dbReference type="Gene3D" id="2.20.130.20">
    <property type="match status" value="1"/>
</dbReference>
<sequence>SGGEPAKLHKHKRRISSLKSAVDVRNYFPETWLFQLQMTGPDGIFKAKETLPHTITEWEGSAVCINSQDGLGLSNVTSIRGFQPFFISYNLPISVIRGEEFVVVVTIFSYADAALPISVTLDQPKGFEVISDLKNGNLCIQPSSSESLPITLKATAVGSVNITVRAQTETSDKVCGSSPTYDGLARDAITQSFEVEAEGFANEKSHSILFCPSDEENQKFSKSFDLTLPDDAVPDSQRAFVDVTGNVMGPSIQNLNNLVSLPTGCGEQNMVKFTPNYLVLDYLTDIGKLTDDIKSEAITNLNTGYQRELNYRHFDGSFSAFGENDNEGSMFLTAFVLRSFYEAKRYILIDDVVLKDAQKWITGKQRSDGCFPNIGQIIDSGIKGGLEKDQNNGTITAYVVASLLISKYHNQTVINNAISCMQKNNPLNPYETFMYAYALALQGRKSDASSLIDQIKPFANNTDGVEYYRNPGSTKSTDIETAAYAVLTNLKVGNSKSDILPLIRYLTMNMNPYGGFHSTQDTCVGLDAISKFAKIIYKDPVNIALSISGGLEEQLKITEDNKILVQRNKVSQVPSELDIEATGSDFLRFNTVTPPEKRKFELQITGECTNSDCTERSITTLVSYKPDGKKSGMSVVQIKMITGTVADKDSLDKLTDDEDSNILRTEVENNKVNIYFNELSNDVQQFSFDVKEIIKVNNPQPGTAKVFDYYAPEYSTSTTYTFEK</sequence>
<keyword evidence="4" id="KW-1015">Disulfide bond</keyword>
<dbReference type="InterPro" id="IPR013783">
    <property type="entry name" value="Ig-like_fold"/>
</dbReference>
<dbReference type="SMART" id="SM01360">
    <property type="entry name" value="A2M"/>
    <property type="match status" value="1"/>
</dbReference>
<dbReference type="GO" id="GO:0005615">
    <property type="term" value="C:extracellular space"/>
    <property type="evidence" value="ECO:0007669"/>
    <property type="project" value="InterPro"/>
</dbReference>
<dbReference type="PANTHER" id="PTHR11412:SF171">
    <property type="entry name" value="PREGNANCY ZONE PROTEIN-LIKE PROTEIN"/>
    <property type="match status" value="1"/>
</dbReference>
<dbReference type="SMART" id="SM01361">
    <property type="entry name" value="A2M_recep"/>
    <property type="match status" value="1"/>
</dbReference>
<dbReference type="InterPro" id="IPR047565">
    <property type="entry name" value="Alpha-macroglob_thiol-ester_cl"/>
</dbReference>
<reference evidence="7 8" key="1">
    <citation type="submission" date="2021-06" db="EMBL/GenBank/DDBJ databases">
        <title>Caerostris extrusa draft genome.</title>
        <authorList>
            <person name="Kono N."/>
            <person name="Arakawa K."/>
        </authorList>
    </citation>
    <scope>NUCLEOTIDE SEQUENCE [LARGE SCALE GENOMIC DNA]</scope>
</reference>
<dbReference type="Gene3D" id="2.60.40.10">
    <property type="entry name" value="Immunoglobulins"/>
    <property type="match status" value="1"/>
</dbReference>
<evidence type="ECO:0000313" key="8">
    <source>
        <dbReference type="Proteomes" id="UP001054945"/>
    </source>
</evidence>
<evidence type="ECO:0000256" key="2">
    <source>
        <dbReference type="ARBA" id="ARBA00022690"/>
    </source>
</evidence>
<dbReference type="InterPro" id="IPR036595">
    <property type="entry name" value="A-macroglobulin_rcpt-bd_sf"/>
</dbReference>
<dbReference type="InterPro" id="IPR009048">
    <property type="entry name" value="A-macroglobulin_rcpt-bd"/>
</dbReference>
<evidence type="ECO:0000259" key="5">
    <source>
        <dbReference type="SMART" id="SM01360"/>
    </source>
</evidence>